<evidence type="ECO:0000256" key="1">
    <source>
        <dbReference type="SAM" id="Coils"/>
    </source>
</evidence>
<organism evidence="2 3">
    <name type="scientific">Deinococcus oregonensis</name>
    <dbReference type="NCBI Taxonomy" id="1805970"/>
    <lineage>
        <taxon>Bacteria</taxon>
        <taxon>Thermotogati</taxon>
        <taxon>Deinococcota</taxon>
        <taxon>Deinococci</taxon>
        <taxon>Deinococcales</taxon>
        <taxon>Deinococcaceae</taxon>
        <taxon>Deinococcus</taxon>
    </lineage>
</organism>
<dbReference type="Proteomes" id="UP001589733">
    <property type="component" value="Unassembled WGS sequence"/>
</dbReference>
<keyword evidence="3" id="KW-1185">Reference proteome</keyword>
<protein>
    <submittedName>
        <fullName evidence="2">Uncharacterized protein</fullName>
    </submittedName>
</protein>
<comment type="caution">
    <text evidence="2">The sequence shown here is derived from an EMBL/GenBank/DDBJ whole genome shotgun (WGS) entry which is preliminary data.</text>
</comment>
<gene>
    <name evidence="2" type="ORF">ACFFLM_04430</name>
</gene>
<proteinExistence type="predicted"/>
<evidence type="ECO:0000313" key="2">
    <source>
        <dbReference type="EMBL" id="MFB9991229.1"/>
    </source>
</evidence>
<reference evidence="2 3" key="1">
    <citation type="submission" date="2024-09" db="EMBL/GenBank/DDBJ databases">
        <authorList>
            <person name="Sun Q."/>
            <person name="Mori K."/>
        </authorList>
    </citation>
    <scope>NUCLEOTIDE SEQUENCE [LARGE SCALE GENOMIC DNA]</scope>
    <source>
        <strain evidence="2 3">JCM 13503</strain>
    </source>
</reference>
<dbReference type="RefSeq" id="WP_380005948.1">
    <property type="nucleotide sequence ID" value="NZ_JBHLYR010000013.1"/>
</dbReference>
<feature type="coiled-coil region" evidence="1">
    <location>
        <begin position="52"/>
        <end position="143"/>
    </location>
</feature>
<dbReference type="EMBL" id="JBHLYR010000013">
    <property type="protein sequence ID" value="MFB9991229.1"/>
    <property type="molecule type" value="Genomic_DNA"/>
</dbReference>
<sequence length="207" mass="22464">MNRVKVTFIQASYTFDGAAYGPFQASEAVPFLEVPEALANILSLPLYDGAAAEEAAAEGQELLEANASLKAELERVKAELDAETRKGDQAYESYVQSYDQFEVDRKSFKEQLSAARTELEAARAETTERVEKLTQQAQSLDKALAERIPEIDALKARILELEQPQSAGSVIPPDALKRITDVKGVGEKLAPVILAALTAPATEEPAQ</sequence>
<accession>A0ABV6AUQ3</accession>
<name>A0ABV6AUQ3_9DEIO</name>
<evidence type="ECO:0000313" key="3">
    <source>
        <dbReference type="Proteomes" id="UP001589733"/>
    </source>
</evidence>
<keyword evidence="1" id="KW-0175">Coiled coil</keyword>